<evidence type="ECO:0000256" key="1">
    <source>
        <dbReference type="ARBA" id="ARBA00004776"/>
    </source>
</evidence>
<dbReference type="Proteomes" id="UP000658320">
    <property type="component" value="Unassembled WGS sequence"/>
</dbReference>
<comment type="caution">
    <text evidence="7">The sequence shown here is derived from an EMBL/GenBank/DDBJ whole genome shotgun (WGS) entry which is preliminary data.</text>
</comment>
<evidence type="ECO:0000256" key="3">
    <source>
        <dbReference type="ARBA" id="ARBA00022676"/>
    </source>
</evidence>
<evidence type="ECO:0000256" key="2">
    <source>
        <dbReference type="ARBA" id="ARBA00006739"/>
    </source>
</evidence>
<dbReference type="AlphaFoldDB" id="A0A918FME1"/>
<dbReference type="EMBL" id="BMSX01000031">
    <property type="protein sequence ID" value="GGR55121.1"/>
    <property type="molecule type" value="Genomic_DNA"/>
</dbReference>
<sequence>MTGTPAMGDGPAMGDDPAVADEPTPADEPAVADGPAVADAAAYSVVVPTVGRPCLADCLRALAAAHGHPPVEVVVVDDRPDPVGELPLEAAGVLRGRVRTLRTGGRGPAAARNAGWRTVGTPWTVFLDDDVQVLPDWSRLLADDLEAAGPTTGGIQGRLTVPLPEDRRPTDWERGTAGLEQAAWATADMAYRTATLIDVGGFDERFRRAFREDADLALRVRAAGWTLRRGRRTTRHPVRPADRWVSVRAQRGNADDALMNRLHGRDWWTRAEAPRGRLPRHVLVTAAALAASTCALAGRRRAAGVAGALWTLGTAEFALARIRPGPRTRQEIAAMLATSVLIPPLAVRHWLEGRLRHRGAVPVGGPL</sequence>
<organism evidence="7 8">
    <name type="scientific">Streptomyces aurantiogriseus</name>
    <dbReference type="NCBI Taxonomy" id="66870"/>
    <lineage>
        <taxon>Bacteria</taxon>
        <taxon>Bacillati</taxon>
        <taxon>Actinomycetota</taxon>
        <taxon>Actinomycetes</taxon>
        <taxon>Kitasatosporales</taxon>
        <taxon>Streptomycetaceae</taxon>
        <taxon>Streptomyces</taxon>
    </lineage>
</organism>
<dbReference type="GO" id="GO:0016757">
    <property type="term" value="F:glycosyltransferase activity"/>
    <property type="evidence" value="ECO:0007669"/>
    <property type="project" value="UniProtKB-KW"/>
</dbReference>
<reference evidence="7" key="1">
    <citation type="journal article" date="2014" name="Int. J. Syst. Evol. Microbiol.">
        <title>Complete genome sequence of Corynebacterium casei LMG S-19264T (=DSM 44701T), isolated from a smear-ripened cheese.</title>
        <authorList>
            <consortium name="US DOE Joint Genome Institute (JGI-PGF)"/>
            <person name="Walter F."/>
            <person name="Albersmeier A."/>
            <person name="Kalinowski J."/>
            <person name="Ruckert C."/>
        </authorList>
    </citation>
    <scope>NUCLEOTIDE SEQUENCE</scope>
    <source>
        <strain evidence="7">JCM 4346</strain>
    </source>
</reference>
<evidence type="ECO:0000313" key="7">
    <source>
        <dbReference type="EMBL" id="GGR55121.1"/>
    </source>
</evidence>
<dbReference type="Gene3D" id="3.90.550.10">
    <property type="entry name" value="Spore Coat Polysaccharide Biosynthesis Protein SpsA, Chain A"/>
    <property type="match status" value="1"/>
</dbReference>
<dbReference type="InterPro" id="IPR001173">
    <property type="entry name" value="Glyco_trans_2-like"/>
</dbReference>
<proteinExistence type="inferred from homology"/>
<dbReference type="Pfam" id="PF00535">
    <property type="entry name" value="Glycos_transf_2"/>
    <property type="match status" value="1"/>
</dbReference>
<dbReference type="SUPFAM" id="SSF53448">
    <property type="entry name" value="Nucleotide-diphospho-sugar transferases"/>
    <property type="match status" value="1"/>
</dbReference>
<comment type="pathway">
    <text evidence="1">Cell wall biogenesis; cell wall polysaccharide biosynthesis.</text>
</comment>
<keyword evidence="3" id="KW-0328">Glycosyltransferase</keyword>
<keyword evidence="4 7" id="KW-0808">Transferase</keyword>
<accession>A0A918FME1</accession>
<comment type="similarity">
    <text evidence="2">Belongs to the glycosyltransferase 2 family.</text>
</comment>
<feature type="domain" description="Glycosyltransferase 2-like" evidence="6">
    <location>
        <begin position="44"/>
        <end position="160"/>
    </location>
</feature>
<evidence type="ECO:0000256" key="4">
    <source>
        <dbReference type="ARBA" id="ARBA00022679"/>
    </source>
</evidence>
<keyword evidence="8" id="KW-1185">Reference proteome</keyword>
<evidence type="ECO:0000259" key="6">
    <source>
        <dbReference type="Pfam" id="PF00535"/>
    </source>
</evidence>
<dbReference type="InterPro" id="IPR029044">
    <property type="entry name" value="Nucleotide-diphossugar_trans"/>
</dbReference>
<dbReference type="PANTHER" id="PTHR43179:SF12">
    <property type="entry name" value="GALACTOFURANOSYLTRANSFERASE GLFT2"/>
    <property type="match status" value="1"/>
</dbReference>
<protein>
    <submittedName>
        <fullName evidence="7">Transferase</fullName>
    </submittedName>
</protein>
<gene>
    <name evidence="7" type="ORF">GCM10010251_85190</name>
</gene>
<dbReference type="PANTHER" id="PTHR43179">
    <property type="entry name" value="RHAMNOSYLTRANSFERASE WBBL"/>
    <property type="match status" value="1"/>
</dbReference>
<feature type="region of interest" description="Disordered" evidence="5">
    <location>
        <begin position="1"/>
        <end position="32"/>
    </location>
</feature>
<evidence type="ECO:0000313" key="8">
    <source>
        <dbReference type="Proteomes" id="UP000658320"/>
    </source>
</evidence>
<evidence type="ECO:0000256" key="5">
    <source>
        <dbReference type="SAM" id="MobiDB-lite"/>
    </source>
</evidence>
<reference evidence="7" key="2">
    <citation type="submission" date="2020-09" db="EMBL/GenBank/DDBJ databases">
        <authorList>
            <person name="Sun Q."/>
            <person name="Ohkuma M."/>
        </authorList>
    </citation>
    <scope>NUCLEOTIDE SEQUENCE</scope>
    <source>
        <strain evidence="7">JCM 4346</strain>
    </source>
</reference>
<name>A0A918FME1_9ACTN</name>